<evidence type="ECO:0000313" key="2">
    <source>
        <dbReference type="Proteomes" id="UP000182573"/>
    </source>
</evidence>
<accession>A0A1H2VSJ9</accession>
<dbReference type="Proteomes" id="UP000182573">
    <property type="component" value="Unassembled WGS sequence"/>
</dbReference>
<gene>
    <name evidence="1" type="ORF">SAMN05443574_10615</name>
</gene>
<sequence>MHRHSTDGGSSVDPAERATVRAQLEQFAGPDAVTEAEDGTLRADFSGRTHIAVAPDGTVDTGMPLHSFAGSPERLVFDHDSGELRAELGGESVYVFRRP</sequence>
<name>A0A1H2VSJ9_HALVA</name>
<dbReference type="RefSeq" id="WP_004516805.1">
    <property type="nucleotide sequence ID" value="NZ_FNOF01000006.1"/>
</dbReference>
<protein>
    <submittedName>
        <fullName evidence="1">Uncharacterized protein</fullName>
    </submittedName>
</protein>
<evidence type="ECO:0000313" key="1">
    <source>
        <dbReference type="EMBL" id="SDW71217.1"/>
    </source>
</evidence>
<organism evidence="1 2">
    <name type="scientific">Haloarcula vallismortis</name>
    <name type="common">Halobacterium vallismortis</name>
    <dbReference type="NCBI Taxonomy" id="28442"/>
    <lineage>
        <taxon>Archaea</taxon>
        <taxon>Methanobacteriati</taxon>
        <taxon>Methanobacteriota</taxon>
        <taxon>Stenosarchaea group</taxon>
        <taxon>Halobacteria</taxon>
        <taxon>Halobacteriales</taxon>
        <taxon>Haloarculaceae</taxon>
        <taxon>Haloarcula</taxon>
    </lineage>
</organism>
<dbReference type="EMBL" id="FNOF01000006">
    <property type="protein sequence ID" value="SDW71217.1"/>
    <property type="molecule type" value="Genomic_DNA"/>
</dbReference>
<dbReference type="AlphaFoldDB" id="A0A1H2VSJ9"/>
<proteinExistence type="predicted"/>
<reference evidence="1 2" key="1">
    <citation type="submission" date="2016-10" db="EMBL/GenBank/DDBJ databases">
        <authorList>
            <person name="de Groot N.N."/>
        </authorList>
    </citation>
    <scope>NUCLEOTIDE SEQUENCE [LARGE SCALE GENOMIC DNA]</scope>
    <source>
        <strain evidence="1 2">DSM 3756</strain>
    </source>
</reference>